<accession>A0A964UK60</accession>
<dbReference type="OrthoDB" id="4226566at2"/>
<dbReference type="Proteomes" id="UP000598297">
    <property type="component" value="Unassembled WGS sequence"/>
</dbReference>
<name>A0A964UK60_9ACTN</name>
<dbReference type="RefSeq" id="WP_161692992.1">
    <property type="nucleotide sequence ID" value="NZ_JAAAHS010000005.1"/>
</dbReference>
<reference evidence="2" key="1">
    <citation type="submission" date="2020-01" db="EMBL/GenBank/DDBJ databases">
        <title>Whole-genome analyses of novel actinobacteria.</title>
        <authorList>
            <person name="Sahin N."/>
        </authorList>
    </citation>
    <scope>NUCLEOTIDE SEQUENCE</scope>
    <source>
        <strain evidence="2">YC537</strain>
    </source>
</reference>
<organism evidence="2 3">
    <name type="scientific">Streptomyces boluensis</name>
    <dbReference type="NCBI Taxonomy" id="1775135"/>
    <lineage>
        <taxon>Bacteria</taxon>
        <taxon>Bacillati</taxon>
        <taxon>Actinomycetota</taxon>
        <taxon>Actinomycetes</taxon>
        <taxon>Kitasatosporales</taxon>
        <taxon>Streptomycetaceae</taxon>
        <taxon>Streptomyces</taxon>
    </lineage>
</organism>
<feature type="compositionally biased region" description="Basic and acidic residues" evidence="1">
    <location>
        <begin position="62"/>
        <end position="82"/>
    </location>
</feature>
<protein>
    <submittedName>
        <fullName evidence="2">Uncharacterized protein</fullName>
    </submittedName>
</protein>
<sequence>MVTASRTFSPLRARMQQAGPVRVFWLATLILGLLYTHGVSAESAAHHAAPGLSTTAMASTAPDDHTLAPAGHEDGSAEHAAEDCLSGQPQQGVDLPEPCSTALVTPRLTPVRFLVNSRPADADTSSAMGRDPAILQV</sequence>
<dbReference type="EMBL" id="JAAAHS010000005">
    <property type="protein sequence ID" value="NBE50127.1"/>
    <property type="molecule type" value="Genomic_DNA"/>
</dbReference>
<evidence type="ECO:0000256" key="1">
    <source>
        <dbReference type="SAM" id="MobiDB-lite"/>
    </source>
</evidence>
<gene>
    <name evidence="2" type="ORF">GUY60_01525</name>
</gene>
<comment type="caution">
    <text evidence="2">The sequence shown here is derived from an EMBL/GenBank/DDBJ whole genome shotgun (WGS) entry which is preliminary data.</text>
</comment>
<keyword evidence="3" id="KW-1185">Reference proteome</keyword>
<evidence type="ECO:0000313" key="3">
    <source>
        <dbReference type="Proteomes" id="UP000598297"/>
    </source>
</evidence>
<proteinExistence type="predicted"/>
<evidence type="ECO:0000313" key="2">
    <source>
        <dbReference type="EMBL" id="NBE50127.1"/>
    </source>
</evidence>
<feature type="region of interest" description="Disordered" evidence="1">
    <location>
        <begin position="55"/>
        <end position="100"/>
    </location>
</feature>
<dbReference type="AlphaFoldDB" id="A0A964UK60"/>